<reference evidence="3 4" key="1">
    <citation type="submission" date="2022-12" db="EMBL/GenBank/DDBJ databases">
        <title>Chromosome-level genome of Tegillarca granosa.</title>
        <authorList>
            <person name="Kim J."/>
        </authorList>
    </citation>
    <scope>NUCLEOTIDE SEQUENCE [LARGE SCALE GENOMIC DNA]</scope>
    <source>
        <strain evidence="3">Teg-2019</strain>
        <tissue evidence="3">Adductor muscle</tissue>
    </source>
</reference>
<dbReference type="EMBL" id="JARBDR010000141">
    <property type="protein sequence ID" value="KAJ8320649.1"/>
    <property type="molecule type" value="Genomic_DNA"/>
</dbReference>
<gene>
    <name evidence="3" type="ORF">KUTeg_002236</name>
</gene>
<keyword evidence="4" id="KW-1185">Reference proteome</keyword>
<dbReference type="PANTHER" id="PTHR34737:SF2">
    <property type="entry name" value="EF-HAND DOMAIN-CONTAINING PROTEIN"/>
    <property type="match status" value="1"/>
</dbReference>
<feature type="signal peptide" evidence="1">
    <location>
        <begin position="1"/>
        <end position="20"/>
    </location>
</feature>
<dbReference type="InterPro" id="IPR057626">
    <property type="entry name" value="S-S_Temptin"/>
</dbReference>
<proteinExistence type="predicted"/>
<protein>
    <recommendedName>
        <fullName evidence="2">Temptin Cys/Cys disulfide domain-containing protein</fullName>
    </recommendedName>
</protein>
<sequence length="127" mass="13814">MEKLLCYTLFLLGVFYELNCFQTYVTLIPNGSNVTDPCNADKTISGVGHLNSNGGGDRNQFGLDFASNDRVWNSTLCNMDSDNDGITNGAELGDVNCLWVASDATTDQYLTYTGITHPGVDQNNVQC</sequence>
<feature type="domain" description="Temptin Cys/Cys disulfide" evidence="2">
    <location>
        <begin position="19"/>
        <end position="120"/>
    </location>
</feature>
<dbReference type="PANTHER" id="PTHR34737">
    <property type="entry name" value="EF-HAND DOMAIN-CONTAINING PROTEIN"/>
    <property type="match status" value="1"/>
</dbReference>
<keyword evidence="1" id="KW-0732">Signal</keyword>
<evidence type="ECO:0000313" key="4">
    <source>
        <dbReference type="Proteomes" id="UP001217089"/>
    </source>
</evidence>
<dbReference type="Pfam" id="PF24784">
    <property type="entry name" value="Temptin_C"/>
    <property type="match status" value="1"/>
</dbReference>
<organism evidence="3 4">
    <name type="scientific">Tegillarca granosa</name>
    <name type="common">Malaysian cockle</name>
    <name type="synonym">Anadara granosa</name>
    <dbReference type="NCBI Taxonomy" id="220873"/>
    <lineage>
        <taxon>Eukaryota</taxon>
        <taxon>Metazoa</taxon>
        <taxon>Spiralia</taxon>
        <taxon>Lophotrochozoa</taxon>
        <taxon>Mollusca</taxon>
        <taxon>Bivalvia</taxon>
        <taxon>Autobranchia</taxon>
        <taxon>Pteriomorphia</taxon>
        <taxon>Arcoida</taxon>
        <taxon>Arcoidea</taxon>
        <taxon>Arcidae</taxon>
        <taxon>Tegillarca</taxon>
    </lineage>
</organism>
<evidence type="ECO:0000256" key="1">
    <source>
        <dbReference type="SAM" id="SignalP"/>
    </source>
</evidence>
<feature type="chain" id="PRO_5045872899" description="Temptin Cys/Cys disulfide domain-containing protein" evidence="1">
    <location>
        <begin position="21"/>
        <end position="127"/>
    </location>
</feature>
<dbReference type="InterPro" id="IPR055313">
    <property type="entry name" value="Temptin-like"/>
</dbReference>
<accession>A0ABQ9FTR3</accession>
<evidence type="ECO:0000259" key="2">
    <source>
        <dbReference type="Pfam" id="PF24784"/>
    </source>
</evidence>
<name>A0ABQ9FTR3_TEGGR</name>
<evidence type="ECO:0000313" key="3">
    <source>
        <dbReference type="EMBL" id="KAJ8320649.1"/>
    </source>
</evidence>
<dbReference type="Proteomes" id="UP001217089">
    <property type="component" value="Unassembled WGS sequence"/>
</dbReference>
<comment type="caution">
    <text evidence="3">The sequence shown here is derived from an EMBL/GenBank/DDBJ whole genome shotgun (WGS) entry which is preliminary data.</text>
</comment>